<comment type="caution">
    <text evidence="2">The sequence shown here is derived from an EMBL/GenBank/DDBJ whole genome shotgun (WGS) entry which is preliminary data.</text>
</comment>
<organism evidence="2 3">
    <name type="scientific">Tilletia controversa</name>
    <name type="common">dwarf bunt fungus</name>
    <dbReference type="NCBI Taxonomy" id="13291"/>
    <lineage>
        <taxon>Eukaryota</taxon>
        <taxon>Fungi</taxon>
        <taxon>Dikarya</taxon>
        <taxon>Basidiomycota</taxon>
        <taxon>Ustilaginomycotina</taxon>
        <taxon>Exobasidiomycetes</taxon>
        <taxon>Tilletiales</taxon>
        <taxon>Tilletiaceae</taxon>
        <taxon>Tilletia</taxon>
    </lineage>
</organism>
<accession>A0A8X7MHW4</accession>
<evidence type="ECO:0000313" key="2">
    <source>
        <dbReference type="EMBL" id="KAE8235203.1"/>
    </source>
</evidence>
<evidence type="ECO:0000259" key="1">
    <source>
        <dbReference type="Pfam" id="PF14214"/>
    </source>
</evidence>
<feature type="domain" description="Helitron helicase-like" evidence="1">
    <location>
        <begin position="5"/>
        <end position="57"/>
    </location>
</feature>
<dbReference type="Pfam" id="PF14214">
    <property type="entry name" value="Helitron_like_N"/>
    <property type="match status" value="1"/>
</dbReference>
<dbReference type="InterPro" id="IPR025476">
    <property type="entry name" value="Helitron_helicase-like"/>
</dbReference>
<sequence>MLLRNQTATVVPQITIRVFNARLKLFIVEFKRYFGKVMYLIKVIEFQKRGLPHAHIVFALHPELPISAIDDVVCAELPPADQPRLRQLVQQFMMHPADHVFRANGTLNESSRCQKDGECCYGFPHPLNETTHLDPFSQRIVYRRRHEEDHMIAQYSPVLLLLWNGHCHVDIAVSHHTFVYMFKYVAKGPDTAEYRIREETQHDRNDAESVAARNEHAQAKIAEDFIRARYLSATEAAWRIFGNELTHKTPSVQRLAIHD</sequence>
<dbReference type="PANTHER" id="PTHR10492:SF57">
    <property type="entry name" value="ATP-DEPENDENT DNA HELICASE"/>
    <property type="match status" value="1"/>
</dbReference>
<dbReference type="PANTHER" id="PTHR10492">
    <property type="match status" value="1"/>
</dbReference>
<proteinExistence type="predicted"/>
<dbReference type="EMBL" id="LWDE02003654">
    <property type="protein sequence ID" value="KAE8235203.1"/>
    <property type="molecule type" value="Genomic_DNA"/>
</dbReference>
<feature type="non-terminal residue" evidence="2">
    <location>
        <position position="259"/>
    </location>
</feature>
<keyword evidence="3" id="KW-1185">Reference proteome</keyword>
<protein>
    <recommendedName>
        <fullName evidence="1">Helitron helicase-like domain-containing protein</fullName>
    </recommendedName>
</protein>
<name>A0A8X7MHW4_9BASI</name>
<dbReference type="Proteomes" id="UP000077684">
    <property type="component" value="Unassembled WGS sequence"/>
</dbReference>
<gene>
    <name evidence="2" type="ORF">A4X06_0g9932</name>
</gene>
<reference evidence="2" key="2">
    <citation type="journal article" date="2019" name="IMA Fungus">
        <title>Genome sequencing and comparison of five Tilletia species to identify candidate genes for the detection of regulated species infecting wheat.</title>
        <authorList>
            <person name="Nguyen H.D.T."/>
            <person name="Sultana T."/>
            <person name="Kesanakurti P."/>
            <person name="Hambleton S."/>
        </authorList>
    </citation>
    <scope>NUCLEOTIDE SEQUENCE</scope>
    <source>
        <strain evidence="2">DAOMC 236426</strain>
    </source>
</reference>
<reference evidence="2" key="1">
    <citation type="submission" date="2016-04" db="EMBL/GenBank/DDBJ databases">
        <authorList>
            <person name="Nguyen H.D."/>
            <person name="Samba Siva P."/>
            <person name="Cullis J."/>
            <person name="Levesque C.A."/>
            <person name="Hambleton S."/>
        </authorList>
    </citation>
    <scope>NUCLEOTIDE SEQUENCE</scope>
    <source>
        <strain evidence="2">DAOMC 236426</strain>
    </source>
</reference>
<evidence type="ECO:0000313" key="3">
    <source>
        <dbReference type="Proteomes" id="UP000077684"/>
    </source>
</evidence>
<dbReference type="AlphaFoldDB" id="A0A8X7MHW4"/>